<proteinExistence type="predicted"/>
<dbReference type="RefSeq" id="WP_209979264.1">
    <property type="nucleotide sequence ID" value="NZ_JAGGLB010000053.1"/>
</dbReference>
<evidence type="ECO:0000313" key="1">
    <source>
        <dbReference type="EMBL" id="MBP1996634.1"/>
    </source>
</evidence>
<keyword evidence="2" id="KW-1185">Reference proteome</keyword>
<gene>
    <name evidence="1" type="ORF">J2Z66_008282</name>
</gene>
<name>A0ABS4J9W4_9BACL</name>
<organism evidence="1 2">
    <name type="scientific">Paenibacillus eucommiae</name>
    <dbReference type="NCBI Taxonomy" id="1355755"/>
    <lineage>
        <taxon>Bacteria</taxon>
        <taxon>Bacillati</taxon>
        <taxon>Bacillota</taxon>
        <taxon>Bacilli</taxon>
        <taxon>Bacillales</taxon>
        <taxon>Paenibacillaceae</taxon>
        <taxon>Paenibacillus</taxon>
    </lineage>
</organism>
<protein>
    <submittedName>
        <fullName evidence="1">Uncharacterized protein</fullName>
    </submittedName>
</protein>
<reference evidence="1 2" key="1">
    <citation type="submission" date="2021-03" db="EMBL/GenBank/DDBJ databases">
        <title>Genomic Encyclopedia of Type Strains, Phase IV (KMG-IV): sequencing the most valuable type-strain genomes for metagenomic binning, comparative biology and taxonomic classification.</title>
        <authorList>
            <person name="Goeker M."/>
        </authorList>
    </citation>
    <scope>NUCLEOTIDE SEQUENCE [LARGE SCALE GENOMIC DNA]</scope>
    <source>
        <strain evidence="1 2">DSM 26048</strain>
    </source>
</reference>
<evidence type="ECO:0000313" key="2">
    <source>
        <dbReference type="Proteomes" id="UP001519287"/>
    </source>
</evidence>
<comment type="caution">
    <text evidence="1">The sequence shown here is derived from an EMBL/GenBank/DDBJ whole genome shotgun (WGS) entry which is preliminary data.</text>
</comment>
<dbReference type="Proteomes" id="UP001519287">
    <property type="component" value="Unassembled WGS sequence"/>
</dbReference>
<dbReference type="EMBL" id="JAGGLB010000053">
    <property type="protein sequence ID" value="MBP1996634.1"/>
    <property type="molecule type" value="Genomic_DNA"/>
</dbReference>
<accession>A0ABS4J9W4</accession>
<sequence length="149" mass="16880">MRRPLRSMFETWERYGREWLWAPAAVKDLFLEWNGCRGWNKSLKADAIALPPTAIPSSSYNCTNHLNTQLKRTANEHFLLAEGDFLTGAGAGGEEGRRKGEEGMRSPLPATLAMFFIVKGLGRPHNLTLTMKNIVKTPFNRHERPFVPI</sequence>